<dbReference type="InterPro" id="IPR006195">
    <property type="entry name" value="aa-tRNA-synth_II"/>
</dbReference>
<evidence type="ECO:0000256" key="3">
    <source>
        <dbReference type="ARBA" id="ARBA00012835"/>
    </source>
</evidence>
<evidence type="ECO:0000256" key="14">
    <source>
        <dbReference type="ARBA" id="ARBA00047366"/>
    </source>
</evidence>
<dbReference type="Pfam" id="PF09180">
    <property type="entry name" value="ProRS-C_1"/>
    <property type="match status" value="1"/>
</dbReference>
<dbReference type="GO" id="GO:0046872">
    <property type="term" value="F:metal ion binding"/>
    <property type="evidence" value="ECO:0007669"/>
    <property type="project" value="UniProtKB-KW"/>
</dbReference>
<dbReference type="GO" id="GO:0005524">
    <property type="term" value="F:ATP binding"/>
    <property type="evidence" value="ECO:0007669"/>
    <property type="project" value="UniProtKB-KW"/>
</dbReference>
<keyword evidence="12" id="KW-0030">Aminoacyl-tRNA synthetase</keyword>
<evidence type="ECO:0000256" key="2">
    <source>
        <dbReference type="ARBA" id="ARBA00012831"/>
    </source>
</evidence>
<evidence type="ECO:0000256" key="10">
    <source>
        <dbReference type="ARBA" id="ARBA00022884"/>
    </source>
</evidence>
<dbReference type="GO" id="GO:0005737">
    <property type="term" value="C:cytoplasm"/>
    <property type="evidence" value="ECO:0007669"/>
    <property type="project" value="InterPro"/>
</dbReference>
<dbReference type="HAMAP" id="MF_02076">
    <property type="entry name" value="Glu_tRNA_synth_type2"/>
    <property type="match status" value="1"/>
</dbReference>
<dbReference type="Gene3D" id="3.40.50.620">
    <property type="entry name" value="HUPs"/>
    <property type="match status" value="1"/>
</dbReference>
<dbReference type="InterPro" id="IPR000738">
    <property type="entry name" value="WHEP-TRS_dom"/>
</dbReference>
<evidence type="ECO:0000256" key="8">
    <source>
        <dbReference type="ARBA" id="ARBA00022833"/>
    </source>
</evidence>
<dbReference type="OrthoDB" id="1350766at2759"/>
<keyword evidence="24" id="KW-1185">Reference proteome</keyword>
<keyword evidence="8" id="KW-0862">Zinc</keyword>
<organism evidence="23 24">
    <name type="scientific">Araneus ventricosus</name>
    <name type="common">Orbweaver spider</name>
    <name type="synonym">Epeira ventricosa</name>
    <dbReference type="NCBI Taxonomy" id="182803"/>
    <lineage>
        <taxon>Eukaryota</taxon>
        <taxon>Metazoa</taxon>
        <taxon>Ecdysozoa</taxon>
        <taxon>Arthropoda</taxon>
        <taxon>Chelicerata</taxon>
        <taxon>Arachnida</taxon>
        <taxon>Araneae</taxon>
        <taxon>Araneomorphae</taxon>
        <taxon>Entelegynae</taxon>
        <taxon>Araneoidea</taxon>
        <taxon>Araneidae</taxon>
        <taxon>Araneus</taxon>
    </lineage>
</organism>
<name>A0A4Y2DGR8_ARAVE</name>
<dbReference type="PANTHER" id="PTHR43382">
    <property type="entry name" value="PROLYL-TRNA SYNTHETASE"/>
    <property type="match status" value="1"/>
</dbReference>
<dbReference type="InterPro" id="IPR033721">
    <property type="entry name" value="ProRS_core_arch_euk"/>
</dbReference>
<dbReference type="InterPro" id="IPR009068">
    <property type="entry name" value="uS15_NS1_RNA-bd_sf"/>
</dbReference>
<evidence type="ECO:0000259" key="21">
    <source>
        <dbReference type="PROSITE" id="PS50862"/>
    </source>
</evidence>
<comment type="similarity">
    <text evidence="16">In the N-terminal section; belongs to the class-I aminoacyl-tRNA synthetase family. Glutamate--tRNA ligase type 2 subfamily.</text>
</comment>
<feature type="domain" description="WHEP-TRS" evidence="22">
    <location>
        <begin position="932"/>
        <end position="988"/>
    </location>
</feature>
<keyword evidence="13" id="KW-0511">Multifunctional enzyme</keyword>
<dbReference type="Gene3D" id="3.30.930.10">
    <property type="entry name" value="Bira Bifunctional Protein, Domain 2"/>
    <property type="match status" value="1"/>
</dbReference>
<dbReference type="SMART" id="SM00946">
    <property type="entry name" value="ProRS-C_1"/>
    <property type="match status" value="1"/>
</dbReference>
<dbReference type="FunFam" id="3.40.50.620:FF:000070">
    <property type="entry name" value="Bifunctional glutamate/proline--tRNA ligase"/>
    <property type="match status" value="1"/>
</dbReference>
<reference evidence="23 24" key="1">
    <citation type="journal article" date="2019" name="Sci. Rep.">
        <title>Orb-weaving spider Araneus ventricosus genome elucidates the spidroin gene catalogue.</title>
        <authorList>
            <person name="Kono N."/>
            <person name="Nakamura H."/>
            <person name="Ohtoshi R."/>
            <person name="Moran D.A.P."/>
            <person name="Shinohara A."/>
            <person name="Yoshida Y."/>
            <person name="Fujiwara M."/>
            <person name="Mori M."/>
            <person name="Tomita M."/>
            <person name="Arakawa K."/>
        </authorList>
    </citation>
    <scope>NUCLEOTIDE SEQUENCE [LARGE SCALE GENOMIC DNA]</scope>
</reference>
<dbReference type="FunFam" id="3.30.930.10:FF:000007">
    <property type="entry name" value="Bifunctional glutamate/proline--tRNA ligase"/>
    <property type="match status" value="1"/>
</dbReference>
<dbReference type="InterPro" id="IPR001412">
    <property type="entry name" value="aa-tRNA-synth_I_CS"/>
</dbReference>
<dbReference type="Gene3D" id="2.40.240.10">
    <property type="entry name" value="Ribosomal Protein L25, Chain P"/>
    <property type="match status" value="2"/>
</dbReference>
<dbReference type="GO" id="GO:0004818">
    <property type="term" value="F:glutamate-tRNA ligase activity"/>
    <property type="evidence" value="ECO:0007669"/>
    <property type="project" value="UniProtKB-EC"/>
</dbReference>
<dbReference type="GO" id="GO:0004827">
    <property type="term" value="F:proline-tRNA ligase activity"/>
    <property type="evidence" value="ECO:0007669"/>
    <property type="project" value="UniProtKB-EC"/>
</dbReference>
<dbReference type="Proteomes" id="UP000499080">
    <property type="component" value="Unassembled WGS sequence"/>
</dbReference>
<dbReference type="InterPro" id="IPR020059">
    <property type="entry name" value="Glu/Gln-tRNA-synth_Ib_codon-bd"/>
</dbReference>
<evidence type="ECO:0000256" key="7">
    <source>
        <dbReference type="ARBA" id="ARBA00022741"/>
    </source>
</evidence>
<dbReference type="SUPFAM" id="SSF55681">
    <property type="entry name" value="Class II aaRS and biotin synthetases"/>
    <property type="match status" value="1"/>
</dbReference>
<dbReference type="PROSITE" id="PS50405">
    <property type="entry name" value="GST_CTER"/>
    <property type="match status" value="1"/>
</dbReference>
<dbReference type="Gene3D" id="3.40.50.800">
    <property type="entry name" value="Anticodon-binding domain"/>
    <property type="match status" value="1"/>
</dbReference>
<dbReference type="InterPro" id="IPR011035">
    <property type="entry name" value="Ribosomal_bL25/Gln-tRNA_synth"/>
</dbReference>
<comment type="catalytic activity">
    <reaction evidence="14">
        <text>tRNA(Glu) + L-glutamate + ATP = L-glutamyl-tRNA(Glu) + AMP + diphosphate</text>
        <dbReference type="Rhea" id="RHEA:23540"/>
        <dbReference type="Rhea" id="RHEA-COMP:9663"/>
        <dbReference type="Rhea" id="RHEA-COMP:9680"/>
        <dbReference type="ChEBI" id="CHEBI:29985"/>
        <dbReference type="ChEBI" id="CHEBI:30616"/>
        <dbReference type="ChEBI" id="CHEBI:33019"/>
        <dbReference type="ChEBI" id="CHEBI:78442"/>
        <dbReference type="ChEBI" id="CHEBI:78520"/>
        <dbReference type="ChEBI" id="CHEBI:456215"/>
        <dbReference type="EC" id="6.1.1.17"/>
    </reaction>
    <physiologicalReaction direction="left-to-right" evidence="14">
        <dbReference type="Rhea" id="RHEA:23541"/>
    </physiologicalReaction>
</comment>
<dbReference type="Pfam" id="PF00043">
    <property type="entry name" value="GST_C"/>
    <property type="match status" value="1"/>
</dbReference>
<sequence>MHSLQNVKINCSRSVSSAPILILAELTKDTGSIKIEWGNTTALEIISKQGSAISFTSVYSICRFLARTTAPALYGNNILEKTEVDHWLEFCSRKYTVPEFKESLKKLDSTLSMVTFLVGDALTLADICVWSLLYKGIPAGCTLPQNVKRWFTFLSSQPAFQAASQMFPQENPTSDRNESSNKVKMEDKGKFVELPGAEMGKVVVRFPPEASGYLHIGHAKAALLNAHYQTSFQGKLVMRFDDTNPEKEKEDFEKVILEDVAMLQVKPDIFSYTSDHFDFIEKKLEELLKSGLAYVDDTDPETMKNEREQRVESRNRNNDVEKNWKMWQEMKKGTDYGKTCCVRAKIDMSSDNGCLRDPTLYRCKDMPHPRTGNKYKVYPTYDFACPIVDSIEGVTHALRTTEYHDRDAQFEWVLDAVKLRKPYVWEYSRLNMTHTVLSKRKLTWFVNEGFVDDWEDPRMPTVRGVLRRGMTVEGLKQFIVAQGSSRSVVVMEWDKIWAFNKKIIDPIAPRYNAVERDNCVPVIVEGATNQTLEVAKHPKNPDLGTKTIHVGSRLLVDDFDAKAMKVGENVTFINWGNLLITNISKKADGEIECVNAKLNLDDKDYKKTLKVTWVVDSADSPLTPCMCVYYDHLVTKPVLGKDDDFKKFLNKNTKIVVNMKGDADLTTLKKGDIIQIQRKGFFICDEPYDPSTMRYTSCAGSVVLFYIPDGSKDTSALPCAVRKAFTHEESLKEKITSLKGKDFERSPQEESKGICSPAGDVSMSYTETDSGSQNLFETAMNLDNKIKDQGNLIRKLKSEKAEKSVIDTNVKLLLQLKGEFKQCTGKDWVPGIKIDEIVQKQSAAVSVKKEGNPHNNPSDAASIHNSIKAQGDLVRKLKSEKADKKLIDENVQQLLKLKGEFKKVTGLDWKPDIKLPTAENKTSETKSSGDQSDSFLDQQIRAQGDIVRKLKSEKAEKSAVDTEVQKLLKLKAEFKNATGFDWKPDFKPQSVKTEPRNPKDTSSNDASVELDLQIGDLGNLIRKLKADKAEKSVIDENVKKLLKLKEDYKNASGKDWKPNSQASETVNNPSKKSSDNPKKQAGKNKPVQKTEKAASENPESGVKKITRLGLEVKKEEDLAEWYSQVLTKGEMIEYYDVSGCYILRPWAYSIWEAIQKFFDAKIKELGVTNCYFPMFVSSNALEKEKTHIADFAPEVAWVTKSGSSELEKPIAIRPTSETVMYPSYAKWIRSHRDLPLRLNQWCSVVRWEFRNPQPFIRTREFLWQEGHTAFAVKEEAENEVYSILEFYSQVYENLLAIPVIRGRKTEKEKFAGADFTTTTELYVPASGRGLQGATSHHLGQNFSKMFEIVYEDPETNEKQYVYQNSWGLSTRTIGAMVMVHADNTGLVLPPRVAAHQVVIVPCGITASMKESEKDALLVKCSEFESILKKAGVAVKGDYRDNYSPGWKFNDWELKGVPIRVELGPKDMKKNQFVAVRRDTGEKITMGIDTAPNSVLELLDNIHANLYNKAKKAMEEHLAVSYDWSDFCTKLNKKFILMSPFCGEIECEEQIKKESAKLSEEVLEPGAPAMGAKSLCMPFQQPAQILPDTKCINPSCKRKPKNFTLFGRSY</sequence>
<dbReference type="PROSITE" id="PS00178">
    <property type="entry name" value="AA_TRNA_LIGASE_I"/>
    <property type="match status" value="1"/>
</dbReference>
<dbReference type="SUPFAM" id="SSF52954">
    <property type="entry name" value="Class II aaRS ABD-related"/>
    <property type="match status" value="1"/>
</dbReference>
<dbReference type="Gene3D" id="1.20.1050.130">
    <property type="match status" value="1"/>
</dbReference>
<accession>A0A4Y2DGR8</accession>
<dbReference type="GO" id="GO:0006433">
    <property type="term" value="P:prolyl-tRNA aminoacylation"/>
    <property type="evidence" value="ECO:0007669"/>
    <property type="project" value="InterPro"/>
</dbReference>
<feature type="region of interest" description="Disordered" evidence="19">
    <location>
        <begin position="983"/>
        <end position="1007"/>
    </location>
</feature>
<dbReference type="FunFam" id="1.10.287.10:FF:000006">
    <property type="entry name" value="Bifunctional glutamate/proline--tRNA ligase"/>
    <property type="match status" value="3"/>
</dbReference>
<keyword evidence="9" id="KW-0067">ATP-binding</keyword>
<dbReference type="CDD" id="cd00778">
    <property type="entry name" value="ProRS_core_arch_euk"/>
    <property type="match status" value="1"/>
</dbReference>
<dbReference type="Pfam" id="PF00749">
    <property type="entry name" value="tRNA-synt_1c"/>
    <property type="match status" value="1"/>
</dbReference>
<dbReference type="GO" id="GO:0017101">
    <property type="term" value="C:aminoacyl-tRNA synthetase multienzyme complex"/>
    <property type="evidence" value="ECO:0007669"/>
    <property type="project" value="TreeGrafter"/>
</dbReference>
<dbReference type="NCBIfam" id="TIGR00408">
    <property type="entry name" value="proS_fam_I"/>
    <property type="match status" value="1"/>
</dbReference>
<feature type="region of interest" description="Disordered" evidence="19">
    <location>
        <begin position="1051"/>
        <end position="1100"/>
    </location>
</feature>
<dbReference type="GO" id="GO:0003723">
    <property type="term" value="F:RNA binding"/>
    <property type="evidence" value="ECO:0007669"/>
    <property type="project" value="UniProtKB-KW"/>
</dbReference>
<dbReference type="SMART" id="SM00991">
    <property type="entry name" value="WHEP-TRS"/>
    <property type="match status" value="4"/>
</dbReference>
<dbReference type="InterPro" id="IPR010987">
    <property type="entry name" value="Glutathione-S-Trfase_C-like"/>
</dbReference>
<dbReference type="PROSITE" id="PS00762">
    <property type="entry name" value="WHEP_TRS_1"/>
    <property type="match status" value="3"/>
</dbReference>
<evidence type="ECO:0000256" key="11">
    <source>
        <dbReference type="ARBA" id="ARBA00022917"/>
    </source>
</evidence>
<evidence type="ECO:0000256" key="5">
    <source>
        <dbReference type="ARBA" id="ARBA00022598"/>
    </source>
</evidence>
<dbReference type="InterPro" id="IPR002314">
    <property type="entry name" value="aa-tRNA-synt_IIb"/>
</dbReference>
<dbReference type="InterPro" id="IPR016061">
    <property type="entry name" value="Pro-tRNA_ligase_II_C"/>
</dbReference>
<dbReference type="Pfam" id="PF03129">
    <property type="entry name" value="HGTP_anticodon"/>
    <property type="match status" value="1"/>
</dbReference>
<evidence type="ECO:0000256" key="9">
    <source>
        <dbReference type="ARBA" id="ARBA00022840"/>
    </source>
</evidence>
<dbReference type="InterPro" id="IPR020056">
    <property type="entry name" value="Rbsml_bL25/Gln-tRNA_synth_N"/>
</dbReference>
<feature type="domain" description="WHEP-TRS" evidence="22">
    <location>
        <begin position="1006"/>
        <end position="1062"/>
    </location>
</feature>
<dbReference type="CDD" id="cd00936">
    <property type="entry name" value="WEPRS_RNA"/>
    <property type="match status" value="4"/>
</dbReference>
<dbReference type="Pfam" id="PF20974">
    <property type="entry name" value="tRNA-synt_1c_C2"/>
    <property type="match status" value="1"/>
</dbReference>
<dbReference type="InterPro" id="IPR017449">
    <property type="entry name" value="Pro-tRNA_synth_II"/>
</dbReference>
<evidence type="ECO:0000256" key="19">
    <source>
        <dbReference type="SAM" id="MobiDB-lite"/>
    </source>
</evidence>
<dbReference type="InterPro" id="IPR036282">
    <property type="entry name" value="Glutathione-S-Trfase_C_sf"/>
</dbReference>
<protein>
    <recommendedName>
        <fullName evidence="17">Bifunctional glutamate/proline--tRNA ligase</fullName>
        <ecNumber evidence="2">6.1.1.15</ecNumber>
        <ecNumber evidence="3">6.1.1.17</ecNumber>
    </recommendedName>
    <alternativeName>
        <fullName evidence="18">Bifunctional aminoacyl-tRNA synthetase</fullName>
    </alternativeName>
</protein>
<evidence type="ECO:0000259" key="22">
    <source>
        <dbReference type="PROSITE" id="PS51185"/>
    </source>
</evidence>
<dbReference type="GO" id="GO:0006424">
    <property type="term" value="P:glutamyl-tRNA aminoacylation"/>
    <property type="evidence" value="ECO:0007669"/>
    <property type="project" value="InterPro"/>
</dbReference>
<keyword evidence="5 23" id="KW-0436">Ligase</keyword>
<evidence type="ECO:0000256" key="16">
    <source>
        <dbReference type="ARBA" id="ARBA00061295"/>
    </source>
</evidence>
<dbReference type="SUPFAM" id="SSF47060">
    <property type="entry name" value="S15/NS1 RNA-binding domain"/>
    <property type="match status" value="4"/>
</dbReference>
<comment type="catalytic activity">
    <reaction evidence="15">
        <text>tRNA(Pro) + L-proline + ATP = L-prolyl-tRNA(Pro) + AMP + diphosphate</text>
        <dbReference type="Rhea" id="RHEA:14305"/>
        <dbReference type="Rhea" id="RHEA-COMP:9700"/>
        <dbReference type="Rhea" id="RHEA-COMP:9702"/>
        <dbReference type="ChEBI" id="CHEBI:30616"/>
        <dbReference type="ChEBI" id="CHEBI:33019"/>
        <dbReference type="ChEBI" id="CHEBI:60039"/>
        <dbReference type="ChEBI" id="CHEBI:78442"/>
        <dbReference type="ChEBI" id="CHEBI:78532"/>
        <dbReference type="ChEBI" id="CHEBI:456215"/>
        <dbReference type="EC" id="6.1.1.15"/>
    </reaction>
    <physiologicalReaction direction="left-to-right" evidence="15">
        <dbReference type="Rhea" id="RHEA:14306"/>
    </physiologicalReaction>
</comment>
<evidence type="ECO:0000256" key="15">
    <source>
        <dbReference type="ARBA" id="ARBA00050792"/>
    </source>
</evidence>
<dbReference type="EMBL" id="BGPR01000365">
    <property type="protein sequence ID" value="GBM15901.1"/>
    <property type="molecule type" value="Genomic_DNA"/>
</dbReference>
<dbReference type="FunFam" id="3.30.110.30:FF:000001">
    <property type="entry name" value="Bifunctional glutamate/proline--tRNA ligase"/>
    <property type="match status" value="1"/>
</dbReference>
<dbReference type="PANTHER" id="PTHR43382:SF2">
    <property type="entry name" value="BIFUNCTIONAL GLUTAMATE_PROLINE--TRNA LIGASE"/>
    <property type="match status" value="1"/>
</dbReference>
<dbReference type="EC" id="6.1.1.15" evidence="2"/>
<comment type="similarity">
    <text evidence="1">In the C-terminal section; belongs to the class-II aminoacyl-tRNA synthetase family.</text>
</comment>
<dbReference type="InterPro" id="IPR004154">
    <property type="entry name" value="Anticodon-bd"/>
</dbReference>
<dbReference type="Gene3D" id="1.10.287.10">
    <property type="entry name" value="S15/NS1, RNA-binding"/>
    <property type="match status" value="4"/>
</dbReference>
<keyword evidence="10" id="KW-0694">RNA-binding</keyword>
<evidence type="ECO:0000256" key="12">
    <source>
        <dbReference type="ARBA" id="ARBA00023146"/>
    </source>
</evidence>
<dbReference type="PROSITE" id="PS50862">
    <property type="entry name" value="AA_TRNA_LIGASE_II"/>
    <property type="match status" value="1"/>
</dbReference>
<evidence type="ECO:0000256" key="18">
    <source>
        <dbReference type="ARBA" id="ARBA00076053"/>
    </source>
</evidence>
<dbReference type="SUPFAM" id="SSF64586">
    <property type="entry name" value="C-terminal domain of ProRS"/>
    <property type="match status" value="1"/>
</dbReference>
<keyword evidence="7" id="KW-0547">Nucleotide-binding</keyword>
<dbReference type="SUPFAM" id="SSF52374">
    <property type="entry name" value="Nucleotidylyl transferase"/>
    <property type="match status" value="1"/>
</dbReference>
<evidence type="ECO:0000256" key="6">
    <source>
        <dbReference type="ARBA" id="ARBA00022723"/>
    </source>
</evidence>
<dbReference type="EC" id="6.1.1.17" evidence="3"/>
<dbReference type="HAMAP" id="MF_01571">
    <property type="entry name" value="Pro_tRNA_synth_type3"/>
    <property type="match status" value="1"/>
</dbReference>
<keyword evidence="11" id="KW-0648">Protein biosynthesis</keyword>
<evidence type="ECO:0000313" key="23">
    <source>
        <dbReference type="EMBL" id="GBM15901.1"/>
    </source>
</evidence>
<dbReference type="SUPFAM" id="SSF50715">
    <property type="entry name" value="Ribosomal protein L25-like"/>
    <property type="match status" value="1"/>
</dbReference>
<dbReference type="InterPro" id="IPR045864">
    <property type="entry name" value="aa-tRNA-synth_II/BPL/LPL"/>
</dbReference>
<dbReference type="InterPro" id="IPR004526">
    <property type="entry name" value="Glu-tRNA-synth_arc/euk"/>
</dbReference>
<dbReference type="InterPro" id="IPR004499">
    <property type="entry name" value="Pro-tRNA-ligase_IIa_arc-type"/>
</dbReference>
<evidence type="ECO:0000313" key="24">
    <source>
        <dbReference type="Proteomes" id="UP000499080"/>
    </source>
</evidence>
<dbReference type="InterPro" id="IPR036621">
    <property type="entry name" value="Anticodon-bd_dom_sf"/>
</dbReference>
<dbReference type="InterPro" id="IPR020058">
    <property type="entry name" value="Glu/Gln-tRNA-synth_Ib_cat-dom"/>
</dbReference>
<evidence type="ECO:0000259" key="20">
    <source>
        <dbReference type="PROSITE" id="PS50405"/>
    </source>
</evidence>
<dbReference type="FunFam" id="3.40.50.800:FF:000005">
    <property type="entry name" value="bifunctional glutamate/proline--tRNA ligase"/>
    <property type="match status" value="1"/>
</dbReference>
<dbReference type="Pfam" id="PF00587">
    <property type="entry name" value="tRNA-synt_2b"/>
    <property type="match status" value="1"/>
</dbReference>
<proteinExistence type="inferred from homology"/>
<evidence type="ECO:0000256" key="13">
    <source>
        <dbReference type="ARBA" id="ARBA00023268"/>
    </source>
</evidence>
<feature type="domain" description="Aminoacyl-transfer RNA synthetases class-II family profile" evidence="21">
    <location>
        <begin position="1148"/>
        <end position="1389"/>
    </location>
</feature>
<dbReference type="PRINTS" id="PR00987">
    <property type="entry name" value="TRNASYNTHGLU"/>
</dbReference>
<dbReference type="PROSITE" id="PS51185">
    <property type="entry name" value="WHEP_TRS_2"/>
    <property type="match status" value="4"/>
</dbReference>
<evidence type="ECO:0000256" key="1">
    <source>
        <dbReference type="ARBA" id="ARBA00009968"/>
    </source>
</evidence>
<keyword evidence="4" id="KW-0597">Phosphoprotein</keyword>
<dbReference type="InterPro" id="IPR000924">
    <property type="entry name" value="Glu/Gln-tRNA-synth"/>
</dbReference>
<dbReference type="Pfam" id="PF00458">
    <property type="entry name" value="WHEP-TRS"/>
    <property type="match status" value="4"/>
</dbReference>
<dbReference type="SUPFAM" id="SSF47616">
    <property type="entry name" value="GST C-terminal domain-like"/>
    <property type="match status" value="1"/>
</dbReference>
<evidence type="ECO:0000256" key="17">
    <source>
        <dbReference type="ARBA" id="ARBA00067786"/>
    </source>
</evidence>
<dbReference type="Pfam" id="PF03950">
    <property type="entry name" value="tRNA-synt_1c_C"/>
    <property type="match status" value="1"/>
</dbReference>
<dbReference type="InterPro" id="IPR004046">
    <property type="entry name" value="GST_C"/>
</dbReference>
<evidence type="ECO:0000256" key="4">
    <source>
        <dbReference type="ARBA" id="ARBA00022553"/>
    </source>
</evidence>
<keyword evidence="6" id="KW-0479">Metal-binding</keyword>
<gene>
    <name evidence="23" type="primary">Eprs</name>
    <name evidence="23" type="ORF">AVEN_258443_1</name>
</gene>
<feature type="domain" description="GST C-terminal" evidence="20">
    <location>
        <begin position="51"/>
        <end position="191"/>
    </location>
</feature>
<comment type="caution">
    <text evidence="23">The sequence shown here is derived from an EMBL/GenBank/DDBJ whole genome shotgun (WGS) entry which is preliminary data.</text>
</comment>
<dbReference type="CDD" id="cd00862">
    <property type="entry name" value="ProRS_anticodon_zinc"/>
    <property type="match status" value="1"/>
</dbReference>
<dbReference type="InterPro" id="IPR049437">
    <property type="entry name" value="tRNA-synt_1c_C2"/>
</dbReference>
<dbReference type="InterPro" id="IPR014729">
    <property type="entry name" value="Rossmann-like_a/b/a_fold"/>
</dbReference>
<feature type="domain" description="WHEP-TRS" evidence="22">
    <location>
        <begin position="778"/>
        <end position="834"/>
    </location>
</feature>
<dbReference type="NCBIfam" id="TIGR00463">
    <property type="entry name" value="gltX_arch"/>
    <property type="match status" value="1"/>
</dbReference>
<feature type="domain" description="WHEP-TRS" evidence="22">
    <location>
        <begin position="859"/>
        <end position="915"/>
    </location>
</feature>
<dbReference type="Gene3D" id="3.30.110.30">
    <property type="entry name" value="C-terminal domain of ProRS"/>
    <property type="match status" value="1"/>
</dbReference>